<dbReference type="Proteomes" id="UP000224006">
    <property type="component" value="Chromosome X"/>
</dbReference>
<dbReference type="VEuPathDB" id="ToxoDB:BESB_016300"/>
<dbReference type="RefSeq" id="XP_029216321.1">
    <property type="nucleotide sequence ID" value="XM_029360345.1"/>
</dbReference>
<protein>
    <submittedName>
        <fullName evidence="1">Uncharacterized protein</fullName>
    </submittedName>
</protein>
<sequence>MELLEKGGAQDLLPFVGYCRVFVVDNDGLQRKTKGSRVEAPVHMRAEGGKRIFTAYFPPKDPVTMLKLQSDEQEFVYGKVWVGAFCKPEENPNTNRLLFVLQGQNCKRLAEEVDASSDSTCTCKAFMPFLEDCYSKPVEARLTTADEKFVTKLVKLEVEVTDDVYEQWLRYYRTLKTVDKDDKDGEKKDEKK</sequence>
<dbReference type="OrthoDB" id="328103at2759"/>
<keyword evidence="2" id="KW-1185">Reference proteome</keyword>
<proteinExistence type="predicted"/>
<gene>
    <name evidence="1" type="ORF">BESB_016300</name>
</gene>
<evidence type="ECO:0000313" key="1">
    <source>
        <dbReference type="EMBL" id="PFH32312.1"/>
    </source>
</evidence>
<dbReference type="KEGG" id="bbes:BESB_016300"/>
<reference evidence="1 2" key="1">
    <citation type="submission" date="2017-09" db="EMBL/GenBank/DDBJ databases">
        <title>Genome sequencing of Besnoitia besnoiti strain Bb-Ger1.</title>
        <authorList>
            <person name="Schares G."/>
            <person name="Venepally P."/>
            <person name="Lorenzi H.A."/>
        </authorList>
    </citation>
    <scope>NUCLEOTIDE SEQUENCE [LARGE SCALE GENOMIC DNA]</scope>
    <source>
        <strain evidence="1 2">Bb-Ger1</strain>
    </source>
</reference>
<evidence type="ECO:0000313" key="2">
    <source>
        <dbReference type="Proteomes" id="UP000224006"/>
    </source>
</evidence>
<dbReference type="AlphaFoldDB" id="A0A2A9MA92"/>
<comment type="caution">
    <text evidence="1">The sequence shown here is derived from an EMBL/GenBank/DDBJ whole genome shotgun (WGS) entry which is preliminary data.</text>
</comment>
<organism evidence="1 2">
    <name type="scientific">Besnoitia besnoiti</name>
    <name type="common">Apicomplexan protozoan</name>
    <dbReference type="NCBI Taxonomy" id="94643"/>
    <lineage>
        <taxon>Eukaryota</taxon>
        <taxon>Sar</taxon>
        <taxon>Alveolata</taxon>
        <taxon>Apicomplexa</taxon>
        <taxon>Conoidasida</taxon>
        <taxon>Coccidia</taxon>
        <taxon>Eucoccidiorida</taxon>
        <taxon>Eimeriorina</taxon>
        <taxon>Sarcocystidae</taxon>
        <taxon>Besnoitia</taxon>
    </lineage>
</organism>
<name>A0A2A9MA92_BESBE</name>
<dbReference type="GeneID" id="40306691"/>
<accession>A0A2A9MA92</accession>
<dbReference type="EMBL" id="NWUJ01000011">
    <property type="protein sequence ID" value="PFH32312.1"/>
    <property type="molecule type" value="Genomic_DNA"/>
</dbReference>